<dbReference type="SUPFAM" id="SSF54909">
    <property type="entry name" value="Dimeric alpha+beta barrel"/>
    <property type="match status" value="1"/>
</dbReference>
<dbReference type="PROSITE" id="PS51725">
    <property type="entry name" value="ABM"/>
    <property type="match status" value="1"/>
</dbReference>
<dbReference type="STRING" id="463301.SAMN04487955_1114"/>
<evidence type="ECO:0000313" key="2">
    <source>
        <dbReference type="EMBL" id="SFU85496.1"/>
    </source>
</evidence>
<accession>A0A1I7JJZ5</accession>
<dbReference type="GO" id="GO:0004497">
    <property type="term" value="F:monooxygenase activity"/>
    <property type="evidence" value="ECO:0007669"/>
    <property type="project" value="UniProtKB-KW"/>
</dbReference>
<dbReference type="Pfam" id="PF03992">
    <property type="entry name" value="ABM"/>
    <property type="match status" value="1"/>
</dbReference>
<dbReference type="OrthoDB" id="4463721at2"/>
<dbReference type="Proteomes" id="UP000198693">
    <property type="component" value="Unassembled WGS sequence"/>
</dbReference>
<keyword evidence="2" id="KW-0560">Oxidoreductase</keyword>
<organism evidence="2 3">
    <name type="scientific">Halomonas korlensis</name>
    <dbReference type="NCBI Taxonomy" id="463301"/>
    <lineage>
        <taxon>Bacteria</taxon>
        <taxon>Pseudomonadati</taxon>
        <taxon>Pseudomonadota</taxon>
        <taxon>Gammaproteobacteria</taxon>
        <taxon>Oceanospirillales</taxon>
        <taxon>Halomonadaceae</taxon>
        <taxon>Halomonas</taxon>
    </lineage>
</organism>
<dbReference type="AlphaFoldDB" id="A0A1I7JJZ5"/>
<dbReference type="InterPro" id="IPR007138">
    <property type="entry name" value="ABM_dom"/>
</dbReference>
<dbReference type="RefSeq" id="WP_089796707.1">
    <property type="nucleotide sequence ID" value="NZ_FPBP01000011.1"/>
</dbReference>
<evidence type="ECO:0000313" key="3">
    <source>
        <dbReference type="Proteomes" id="UP000198693"/>
    </source>
</evidence>
<reference evidence="3" key="1">
    <citation type="submission" date="2016-10" db="EMBL/GenBank/DDBJ databases">
        <authorList>
            <person name="Varghese N."/>
            <person name="Submissions S."/>
        </authorList>
    </citation>
    <scope>NUCLEOTIDE SEQUENCE [LARGE SCALE GENOMIC DNA]</scope>
    <source>
        <strain evidence="3">CGMCC 1.6981</strain>
    </source>
</reference>
<dbReference type="InterPro" id="IPR011008">
    <property type="entry name" value="Dimeric_a/b-barrel"/>
</dbReference>
<feature type="domain" description="ABM" evidence="1">
    <location>
        <begin position="2"/>
        <end position="91"/>
    </location>
</feature>
<keyword evidence="3" id="KW-1185">Reference proteome</keyword>
<sequence>MIKIIIERRIMPGLEEEYEAAAREAMRQSLGVRGFIGGESLVENGRHDRRLMITKWRDLRAWKEWYTSEERSRVMQRLLPLLTEDERIRIYEPAY</sequence>
<protein>
    <submittedName>
        <fullName evidence="2">Heme-degrading monooxygenase HmoA</fullName>
    </submittedName>
</protein>
<dbReference type="EMBL" id="FPBP01000011">
    <property type="protein sequence ID" value="SFU85496.1"/>
    <property type="molecule type" value="Genomic_DNA"/>
</dbReference>
<name>A0A1I7JJZ5_9GAMM</name>
<gene>
    <name evidence="2" type="ORF">SAMN04487955_1114</name>
</gene>
<evidence type="ECO:0000259" key="1">
    <source>
        <dbReference type="PROSITE" id="PS51725"/>
    </source>
</evidence>
<proteinExistence type="predicted"/>
<dbReference type="Gene3D" id="3.30.70.100">
    <property type="match status" value="1"/>
</dbReference>
<keyword evidence="2" id="KW-0503">Monooxygenase</keyword>